<dbReference type="Pfam" id="PF17168">
    <property type="entry name" value="DUF5127"/>
    <property type="match status" value="1"/>
</dbReference>
<name>A0A3M9N0V5_9BACT</name>
<feature type="chain" id="PRO_5018284306" evidence="1">
    <location>
        <begin position="21"/>
        <end position="830"/>
    </location>
</feature>
<keyword evidence="6" id="KW-1185">Reference proteome</keyword>
<dbReference type="SUPFAM" id="SSF49785">
    <property type="entry name" value="Galactose-binding domain-like"/>
    <property type="match status" value="1"/>
</dbReference>
<dbReference type="InterPro" id="IPR008928">
    <property type="entry name" value="6-hairpin_glycosidase_sf"/>
</dbReference>
<keyword evidence="1" id="KW-0732">Signal</keyword>
<dbReference type="GO" id="GO:0005975">
    <property type="term" value="P:carbohydrate metabolic process"/>
    <property type="evidence" value="ECO:0007669"/>
    <property type="project" value="InterPro"/>
</dbReference>
<dbReference type="InterPro" id="IPR033433">
    <property type="entry name" value="GtaA_N"/>
</dbReference>
<feature type="domain" description="Glutaminase A central" evidence="3">
    <location>
        <begin position="477"/>
        <end position="813"/>
    </location>
</feature>
<feature type="signal peptide" evidence="1">
    <location>
        <begin position="1"/>
        <end position="20"/>
    </location>
</feature>
<comment type="caution">
    <text evidence="5">The sequence shown here is derived from an EMBL/GenBank/DDBJ whole genome shotgun (WGS) entry which is preliminary data.</text>
</comment>
<feature type="domain" description="DUF4964" evidence="2">
    <location>
        <begin position="20"/>
        <end position="79"/>
    </location>
</feature>
<dbReference type="Gene3D" id="2.60.120.260">
    <property type="entry name" value="Galactose-binding domain-like"/>
    <property type="match status" value="1"/>
</dbReference>
<proteinExistence type="predicted"/>
<evidence type="ECO:0000259" key="3">
    <source>
        <dbReference type="Pfam" id="PF16335"/>
    </source>
</evidence>
<dbReference type="PANTHER" id="PTHR31987">
    <property type="entry name" value="GLUTAMINASE A-RELATED"/>
    <property type="match status" value="1"/>
</dbReference>
<evidence type="ECO:0000313" key="6">
    <source>
        <dbReference type="Proteomes" id="UP000272117"/>
    </source>
</evidence>
<dbReference type="RefSeq" id="WP_123125331.1">
    <property type="nucleotide sequence ID" value="NZ_RJJD01000001.1"/>
</dbReference>
<feature type="domain" description="Glutaminase A N-terminal" evidence="4">
    <location>
        <begin position="247"/>
        <end position="471"/>
    </location>
</feature>
<dbReference type="Gene3D" id="1.50.10.10">
    <property type="match status" value="1"/>
</dbReference>
<dbReference type="Pfam" id="PF16334">
    <property type="entry name" value="DUF4964"/>
    <property type="match status" value="1"/>
</dbReference>
<dbReference type="InterPro" id="IPR052743">
    <property type="entry name" value="Glutaminase_GtaA"/>
</dbReference>
<protein>
    <submittedName>
        <fullName evidence="5">DUF4965 domain-containing protein</fullName>
    </submittedName>
</protein>
<dbReference type="AlphaFoldDB" id="A0A3M9N0V5"/>
<evidence type="ECO:0000259" key="4">
    <source>
        <dbReference type="Pfam" id="PF17168"/>
    </source>
</evidence>
<dbReference type="InterPro" id="IPR032514">
    <property type="entry name" value="GtaA_central"/>
</dbReference>
<dbReference type="PANTHER" id="PTHR31987:SF1">
    <property type="entry name" value="GLUTAMINASE A"/>
    <property type="match status" value="1"/>
</dbReference>
<dbReference type="Proteomes" id="UP000272117">
    <property type="component" value="Unassembled WGS sequence"/>
</dbReference>
<evidence type="ECO:0000313" key="5">
    <source>
        <dbReference type="EMBL" id="RNI31429.1"/>
    </source>
</evidence>
<reference evidence="5 6" key="1">
    <citation type="submission" date="2018-11" db="EMBL/GenBank/DDBJ databases">
        <title>Rufibacter latericius sp. nov., isolated from water in Baiyang Lake.</title>
        <authorList>
            <person name="Yang Y."/>
        </authorList>
    </citation>
    <scope>NUCLEOTIDE SEQUENCE [LARGE SCALE GENOMIC DNA]</scope>
    <source>
        <strain evidence="5 6">R-22-1c-1</strain>
    </source>
</reference>
<gene>
    <name evidence="5" type="ORF">EFB08_02585</name>
</gene>
<dbReference type="Pfam" id="PF16335">
    <property type="entry name" value="GtaA_6_Hairpin"/>
    <property type="match status" value="1"/>
</dbReference>
<dbReference type="InterPro" id="IPR008979">
    <property type="entry name" value="Galactose-bd-like_sf"/>
</dbReference>
<dbReference type="SUPFAM" id="SSF48208">
    <property type="entry name" value="Six-hairpin glycosidases"/>
    <property type="match status" value="1"/>
</dbReference>
<organism evidence="5 6">
    <name type="scientific">Rufibacter latericius</name>
    <dbReference type="NCBI Taxonomy" id="2487040"/>
    <lineage>
        <taxon>Bacteria</taxon>
        <taxon>Pseudomonadati</taxon>
        <taxon>Bacteroidota</taxon>
        <taxon>Cytophagia</taxon>
        <taxon>Cytophagales</taxon>
        <taxon>Hymenobacteraceae</taxon>
        <taxon>Rufibacter</taxon>
    </lineage>
</organism>
<evidence type="ECO:0000256" key="1">
    <source>
        <dbReference type="SAM" id="SignalP"/>
    </source>
</evidence>
<sequence>MKRISLFLFLVWLPQLVLTAQDLRAPAYPLVTHNPYFSIWSFGDDLSKSATKHWTGQEMPLIGMVKVDGAVYRFLGQEARVYAPVLPAADEKPYSFTYTENEPGAGWQSAQFNASAWKTGAAPFGDDKTQAKTPWESSNLWVRRTFSFSEADAGNLFLKLNHDDNVEVYLNGEEIYRHVGWVHKYEYIPIKPEVAKKLKKEGNVLAIHVANTAGGRWLDAGIVREETSKEYAKVLPAVQKSVQLNATQTIYQFTCGKVDVTATFTSPLLMNNLDVLARPVSYVSMKVKSNDKVAHNVQLYLGASSDIAVNTQDQEVKAQEYTAEKLSILKAGTTAQPMLQKKGDDVRIDWGYLYVAVPATAKANQYVTSVGKAVAPFLSATTPAVQNTEQGRSLMLSTIVPLGQVGTQAKEQVFMLGYDEVYAIQYFKQNLRPWWKENEAATIEKELAQASTDYTKTIKQCETFDKQLYQDAQKAGGKEYADLCELAYRQAIAAHILVKSPQGEILFLSKENFSNGSINTVDVTYPSAPLFLVYNPDLLKGMLNGIFYYSESGQWKKPFPAHDLGTYPIANGQTYGEDMPVEEAGNMLILTAAIAKAEGNAEYARKHWETLTTWAEFLRKSGFDPENQLSTDDFAGHLARNANLSVKAIEALAAYGMIAGMLGKADVAKQYTTDAKEMAQKWMKLAEDGNHYTLAFENKGTWSQKYNLAWDDILDLNIFPKSVRETEVKFYLTKQGPYGLPLDSRKTYTKSDWIIWTATLSDNPTDFKAIVAPVWKYANETSYRIPISDWHETTNAEVPNFRARSVVGGYFMKVLEDKLNKQPLQSANTK</sequence>
<evidence type="ECO:0000259" key="2">
    <source>
        <dbReference type="Pfam" id="PF16334"/>
    </source>
</evidence>
<dbReference type="InterPro" id="IPR032515">
    <property type="entry name" value="DUF4964"/>
</dbReference>
<accession>A0A3M9N0V5</accession>
<dbReference type="EMBL" id="RJJD01000001">
    <property type="protein sequence ID" value="RNI31429.1"/>
    <property type="molecule type" value="Genomic_DNA"/>
</dbReference>
<dbReference type="InterPro" id="IPR012341">
    <property type="entry name" value="6hp_glycosidase-like_sf"/>
</dbReference>
<dbReference type="OrthoDB" id="175993at2"/>